<dbReference type="Proteomes" id="UP000054877">
    <property type="component" value="Unassembled WGS sequence"/>
</dbReference>
<keyword evidence="8" id="KW-1185">Reference proteome</keyword>
<proteinExistence type="inferred from homology"/>
<evidence type="ECO:0000259" key="6">
    <source>
        <dbReference type="PROSITE" id="PS51352"/>
    </source>
</evidence>
<evidence type="ECO:0000313" key="8">
    <source>
        <dbReference type="Proteomes" id="UP000054877"/>
    </source>
</evidence>
<accession>A0A0W0Z8V7</accession>
<dbReference type="OrthoDB" id="9799347at2"/>
<dbReference type="Gene3D" id="3.40.30.10">
    <property type="entry name" value="Glutaredoxin"/>
    <property type="match status" value="1"/>
</dbReference>
<dbReference type="InterPro" id="IPR050553">
    <property type="entry name" value="Thioredoxin_ResA/DsbE_sf"/>
</dbReference>
<dbReference type="CDD" id="cd03010">
    <property type="entry name" value="TlpA_like_DsbE"/>
    <property type="match status" value="1"/>
</dbReference>
<dbReference type="NCBIfam" id="TIGR00385">
    <property type="entry name" value="dsbE"/>
    <property type="match status" value="1"/>
</dbReference>
<keyword evidence="4" id="KW-1015">Disulfide bond</keyword>
<dbReference type="RefSeq" id="WP_058482525.1">
    <property type="nucleotide sequence ID" value="NZ_CAAAII010000013.1"/>
</dbReference>
<keyword evidence="3" id="KW-0201">Cytochrome c-type biogenesis</keyword>
<dbReference type="GO" id="GO:0030288">
    <property type="term" value="C:outer membrane-bounded periplasmic space"/>
    <property type="evidence" value="ECO:0007669"/>
    <property type="project" value="InterPro"/>
</dbReference>
<dbReference type="EMBL" id="LNYX01000006">
    <property type="protein sequence ID" value="KTD65505.1"/>
    <property type="molecule type" value="Genomic_DNA"/>
</dbReference>
<dbReference type="InterPro" id="IPR013740">
    <property type="entry name" value="Redoxin"/>
</dbReference>
<dbReference type="STRING" id="452.Lspi_0579"/>
<dbReference type="InterPro" id="IPR036249">
    <property type="entry name" value="Thioredoxin-like_sf"/>
</dbReference>
<evidence type="ECO:0000256" key="1">
    <source>
        <dbReference type="ARBA" id="ARBA00004383"/>
    </source>
</evidence>
<reference evidence="7 8" key="1">
    <citation type="submission" date="2015-11" db="EMBL/GenBank/DDBJ databases">
        <title>Genomic analysis of 38 Legionella species identifies large and diverse effector repertoires.</title>
        <authorList>
            <person name="Burstein D."/>
            <person name="Amaro F."/>
            <person name="Zusman T."/>
            <person name="Lifshitz Z."/>
            <person name="Cohen O."/>
            <person name="Gilbert J.A."/>
            <person name="Pupko T."/>
            <person name="Shuman H.A."/>
            <person name="Segal G."/>
        </authorList>
    </citation>
    <scope>NUCLEOTIDE SEQUENCE [LARGE SCALE GENOMIC DNA]</scope>
    <source>
        <strain evidence="7 8">Mt.St.Helens-9</strain>
    </source>
</reference>
<gene>
    <name evidence="7" type="primary">ccmG</name>
    <name evidence="7" type="ORF">Lspi_0579</name>
</gene>
<dbReference type="GO" id="GO:0005886">
    <property type="term" value="C:plasma membrane"/>
    <property type="evidence" value="ECO:0007669"/>
    <property type="project" value="UniProtKB-SubCell"/>
</dbReference>
<protein>
    <submittedName>
        <fullName evidence="7">Cytochrome C biogenesis protein</fullName>
    </submittedName>
</protein>
<dbReference type="AlphaFoldDB" id="A0A0W0Z8V7"/>
<feature type="domain" description="Thioredoxin" evidence="6">
    <location>
        <begin position="35"/>
        <end position="176"/>
    </location>
</feature>
<dbReference type="PROSITE" id="PS51352">
    <property type="entry name" value="THIOREDOXIN_2"/>
    <property type="match status" value="1"/>
</dbReference>
<comment type="caution">
    <text evidence="7">The sequence shown here is derived from an EMBL/GenBank/DDBJ whole genome shotgun (WGS) entry which is preliminary data.</text>
</comment>
<name>A0A0W0Z8V7_LEGSP</name>
<evidence type="ECO:0000256" key="5">
    <source>
        <dbReference type="ARBA" id="ARBA00023284"/>
    </source>
</evidence>
<comment type="similarity">
    <text evidence="2">Belongs to the thioredoxin family. DsbE subfamily.</text>
</comment>
<organism evidence="7 8">
    <name type="scientific">Legionella spiritensis</name>
    <dbReference type="NCBI Taxonomy" id="452"/>
    <lineage>
        <taxon>Bacteria</taxon>
        <taxon>Pseudomonadati</taxon>
        <taxon>Pseudomonadota</taxon>
        <taxon>Gammaproteobacteria</taxon>
        <taxon>Legionellales</taxon>
        <taxon>Legionellaceae</taxon>
        <taxon>Legionella</taxon>
    </lineage>
</organism>
<dbReference type="InterPro" id="IPR013766">
    <property type="entry name" value="Thioredoxin_domain"/>
</dbReference>
<dbReference type="InterPro" id="IPR004799">
    <property type="entry name" value="Periplasmic_diS_OxRdtase_DsbE"/>
</dbReference>
<dbReference type="PANTHER" id="PTHR42852:SF6">
    <property type="entry name" value="THIOL:DISULFIDE INTERCHANGE PROTEIN DSBE"/>
    <property type="match status" value="1"/>
</dbReference>
<evidence type="ECO:0000256" key="2">
    <source>
        <dbReference type="ARBA" id="ARBA00007758"/>
    </source>
</evidence>
<sequence>MKLLRWRFIPLVLFVLMALFFWRGLSLDPKKLPSSRIGQALPAFQLPVLGEPDSSFTSEEMKGQVALLNVWASWCAACVDEQVFLLRLAREGVPIYGLNYKDDSQNAQRWLTEWGNPYRAIAEDKSGRVAIDLGVYGAPETFLVDKMGIIRYRHAGVLDETTWQKDVLPLVKQLKDES</sequence>
<evidence type="ECO:0000256" key="4">
    <source>
        <dbReference type="ARBA" id="ARBA00023157"/>
    </source>
</evidence>
<dbReference type="PROSITE" id="PS00194">
    <property type="entry name" value="THIOREDOXIN_1"/>
    <property type="match status" value="1"/>
</dbReference>
<dbReference type="Pfam" id="PF08534">
    <property type="entry name" value="Redoxin"/>
    <property type="match status" value="1"/>
</dbReference>
<dbReference type="SUPFAM" id="SSF52833">
    <property type="entry name" value="Thioredoxin-like"/>
    <property type="match status" value="1"/>
</dbReference>
<evidence type="ECO:0000256" key="3">
    <source>
        <dbReference type="ARBA" id="ARBA00022748"/>
    </source>
</evidence>
<dbReference type="PATRIC" id="fig|452.5.peg.638"/>
<dbReference type="PANTHER" id="PTHR42852">
    <property type="entry name" value="THIOL:DISULFIDE INTERCHANGE PROTEIN DSBE"/>
    <property type="match status" value="1"/>
</dbReference>
<dbReference type="InterPro" id="IPR017937">
    <property type="entry name" value="Thioredoxin_CS"/>
</dbReference>
<evidence type="ECO:0000313" key="7">
    <source>
        <dbReference type="EMBL" id="KTD65505.1"/>
    </source>
</evidence>
<keyword evidence="5" id="KW-0676">Redox-active center</keyword>
<comment type="subcellular location">
    <subcellularLocation>
        <location evidence="1">Cell inner membrane</location>
        <topology evidence="1">Single-pass membrane protein</topology>
        <orientation evidence="1">Periplasmic side</orientation>
    </subcellularLocation>
</comment>
<dbReference type="GO" id="GO:0017004">
    <property type="term" value="P:cytochrome complex assembly"/>
    <property type="evidence" value="ECO:0007669"/>
    <property type="project" value="UniProtKB-KW"/>
</dbReference>
<dbReference type="GO" id="GO:0015036">
    <property type="term" value="F:disulfide oxidoreductase activity"/>
    <property type="evidence" value="ECO:0007669"/>
    <property type="project" value="InterPro"/>
</dbReference>